<dbReference type="FunFam" id="3.40.50.300:FF:001447">
    <property type="entry name" value="Ras-related protein Rab-1B"/>
    <property type="match status" value="1"/>
</dbReference>
<keyword evidence="2" id="KW-0547">Nucleotide-binding</keyword>
<evidence type="ECO:0000256" key="1">
    <source>
        <dbReference type="ARBA" id="ARBA00006270"/>
    </source>
</evidence>
<dbReference type="GO" id="GO:0005525">
    <property type="term" value="F:GTP binding"/>
    <property type="evidence" value="ECO:0007669"/>
    <property type="project" value="UniProtKB-KW"/>
</dbReference>
<comment type="caution">
    <text evidence="6">The sequence shown here is derived from an EMBL/GenBank/DDBJ whole genome shotgun (WGS) entry which is preliminary data.</text>
</comment>
<name>A0ABD3P615_9STRA</name>
<dbReference type="Gene3D" id="3.40.50.300">
    <property type="entry name" value="P-loop containing nucleotide triphosphate hydrolases"/>
    <property type="match status" value="1"/>
</dbReference>
<evidence type="ECO:0000256" key="2">
    <source>
        <dbReference type="ARBA" id="ARBA00022741"/>
    </source>
</evidence>
<accession>A0ABD3P615</accession>
<evidence type="ECO:0000256" key="5">
    <source>
        <dbReference type="SAM" id="MobiDB-lite"/>
    </source>
</evidence>
<keyword evidence="3" id="KW-0342">GTP-binding</keyword>
<dbReference type="PROSITE" id="PS51419">
    <property type="entry name" value="RAB"/>
    <property type="match status" value="1"/>
</dbReference>
<dbReference type="PRINTS" id="PR00449">
    <property type="entry name" value="RASTRNSFRMNG"/>
</dbReference>
<dbReference type="InterPro" id="IPR001806">
    <property type="entry name" value="Small_GTPase"/>
</dbReference>
<feature type="region of interest" description="Disordered" evidence="5">
    <location>
        <begin position="179"/>
        <end position="206"/>
    </location>
</feature>
<feature type="compositionally biased region" description="Polar residues" evidence="5">
    <location>
        <begin position="194"/>
        <end position="206"/>
    </location>
</feature>
<dbReference type="SMART" id="SM00175">
    <property type="entry name" value="RAB"/>
    <property type="match status" value="1"/>
</dbReference>
<evidence type="ECO:0000313" key="7">
    <source>
        <dbReference type="Proteomes" id="UP001530315"/>
    </source>
</evidence>
<keyword evidence="4" id="KW-0449">Lipoprotein</keyword>
<keyword evidence="7" id="KW-1185">Reference proteome</keyword>
<reference evidence="6 7" key="1">
    <citation type="submission" date="2024-10" db="EMBL/GenBank/DDBJ databases">
        <title>Updated reference genomes for cyclostephanoid diatoms.</title>
        <authorList>
            <person name="Roberts W.R."/>
            <person name="Alverson A.J."/>
        </authorList>
    </citation>
    <scope>NUCLEOTIDE SEQUENCE [LARGE SCALE GENOMIC DNA]</scope>
    <source>
        <strain evidence="6 7">AJA276-08</strain>
    </source>
</reference>
<gene>
    <name evidence="6" type="ORF">ACHAW5_010619</name>
</gene>
<dbReference type="NCBIfam" id="TIGR00231">
    <property type="entry name" value="small_GTP"/>
    <property type="match status" value="1"/>
</dbReference>
<comment type="similarity">
    <text evidence="1">Belongs to the small GTPase superfamily. Rab family.</text>
</comment>
<dbReference type="InterPro" id="IPR027417">
    <property type="entry name" value="P-loop_NTPase"/>
</dbReference>
<evidence type="ECO:0000313" key="6">
    <source>
        <dbReference type="EMBL" id="KAL3782853.1"/>
    </source>
</evidence>
<proteinExistence type="inferred from homology"/>
<dbReference type="PROSITE" id="PS51421">
    <property type="entry name" value="RAS"/>
    <property type="match status" value="1"/>
</dbReference>
<dbReference type="InterPro" id="IPR050305">
    <property type="entry name" value="Small_GTPase_Rab"/>
</dbReference>
<dbReference type="InterPro" id="IPR005225">
    <property type="entry name" value="Small_GTP-bd"/>
</dbReference>
<dbReference type="SUPFAM" id="SSF52540">
    <property type="entry name" value="P-loop containing nucleoside triphosphate hydrolases"/>
    <property type="match status" value="1"/>
</dbReference>
<sequence length="206" mass="22762">MSHAAPYDMQCKLLMIGDSGVGKTCLLLRYANDSFSPTFITTIGIDFKIKNVEVDGKRIKLQIWDTAGQERFRTITTSYFRGAQGILLRLRRHRPQVLRSPSATGYPRSSSTPTFTLTRSSWGNKCDMLDEKVVSTEEGAKLARECGVDFFECSAKNDINVEPCFLSLARAVKDRLVQDGGGGPTSSGVRLKNPPTSNNRKANNCC</sequence>
<organism evidence="6 7">
    <name type="scientific">Stephanodiscus triporus</name>
    <dbReference type="NCBI Taxonomy" id="2934178"/>
    <lineage>
        <taxon>Eukaryota</taxon>
        <taxon>Sar</taxon>
        <taxon>Stramenopiles</taxon>
        <taxon>Ochrophyta</taxon>
        <taxon>Bacillariophyta</taxon>
        <taxon>Coscinodiscophyceae</taxon>
        <taxon>Thalassiosirophycidae</taxon>
        <taxon>Stephanodiscales</taxon>
        <taxon>Stephanodiscaceae</taxon>
        <taxon>Stephanodiscus</taxon>
    </lineage>
</organism>
<protein>
    <submittedName>
        <fullName evidence="6">Uncharacterized protein</fullName>
    </submittedName>
</protein>
<dbReference type="EMBL" id="JALLAZ020000998">
    <property type="protein sequence ID" value="KAL3782853.1"/>
    <property type="molecule type" value="Genomic_DNA"/>
</dbReference>
<dbReference type="AlphaFoldDB" id="A0ABD3P615"/>
<evidence type="ECO:0000256" key="3">
    <source>
        <dbReference type="ARBA" id="ARBA00023134"/>
    </source>
</evidence>
<evidence type="ECO:0000256" key="4">
    <source>
        <dbReference type="ARBA" id="ARBA00023288"/>
    </source>
</evidence>
<dbReference type="SMART" id="SM00173">
    <property type="entry name" value="RAS"/>
    <property type="match status" value="1"/>
</dbReference>
<dbReference type="Pfam" id="PF00071">
    <property type="entry name" value="Ras"/>
    <property type="match status" value="1"/>
</dbReference>
<dbReference type="SMART" id="SM00174">
    <property type="entry name" value="RHO"/>
    <property type="match status" value="1"/>
</dbReference>
<dbReference type="PANTHER" id="PTHR47980">
    <property type="entry name" value="LD44762P"/>
    <property type="match status" value="1"/>
</dbReference>
<dbReference type="Proteomes" id="UP001530315">
    <property type="component" value="Unassembled WGS sequence"/>
</dbReference>